<evidence type="ECO:0000256" key="2">
    <source>
        <dbReference type="ARBA" id="ARBA00022527"/>
    </source>
</evidence>
<dbReference type="PROSITE" id="PS50011">
    <property type="entry name" value="PROTEIN_KINASE_DOM"/>
    <property type="match status" value="1"/>
</dbReference>
<dbReference type="OrthoDB" id="9762169at2"/>
<feature type="domain" description="Protein kinase" evidence="10">
    <location>
        <begin position="16"/>
        <end position="279"/>
    </location>
</feature>
<keyword evidence="6 7" id="KW-0067">ATP-binding</keyword>
<dbReference type="PANTHER" id="PTHR43289">
    <property type="entry name" value="MITOGEN-ACTIVATED PROTEIN KINASE KINASE KINASE 20-RELATED"/>
    <property type="match status" value="1"/>
</dbReference>
<evidence type="ECO:0000256" key="4">
    <source>
        <dbReference type="ARBA" id="ARBA00022741"/>
    </source>
</evidence>
<dbReference type="Pfam" id="PF00069">
    <property type="entry name" value="Pkinase"/>
    <property type="match status" value="1"/>
</dbReference>
<organism evidence="11 12">
    <name type="scientific">Cellulomonas algicola</name>
    <dbReference type="NCBI Taxonomy" id="2071633"/>
    <lineage>
        <taxon>Bacteria</taxon>
        <taxon>Bacillati</taxon>
        <taxon>Actinomycetota</taxon>
        <taxon>Actinomycetes</taxon>
        <taxon>Micrococcales</taxon>
        <taxon>Cellulomonadaceae</taxon>
        <taxon>Cellulomonas</taxon>
    </lineage>
</organism>
<dbReference type="Gene3D" id="1.10.510.10">
    <property type="entry name" value="Transferase(Phosphotransferase) domain 1"/>
    <property type="match status" value="1"/>
</dbReference>
<dbReference type="InterPro" id="IPR011009">
    <property type="entry name" value="Kinase-like_dom_sf"/>
</dbReference>
<keyword evidence="5" id="KW-0418">Kinase</keyword>
<keyword evidence="9" id="KW-0472">Membrane</keyword>
<evidence type="ECO:0000313" key="12">
    <source>
        <dbReference type="Proteomes" id="UP000288246"/>
    </source>
</evidence>
<dbReference type="PROSITE" id="PS00108">
    <property type="entry name" value="PROTEIN_KINASE_ST"/>
    <property type="match status" value="1"/>
</dbReference>
<feature type="transmembrane region" description="Helical" evidence="9">
    <location>
        <begin position="386"/>
        <end position="408"/>
    </location>
</feature>
<comment type="caution">
    <text evidence="11">The sequence shown here is derived from an EMBL/GenBank/DDBJ whole genome shotgun (WGS) entry which is preliminary data.</text>
</comment>
<dbReference type="CDD" id="cd14014">
    <property type="entry name" value="STKc_PknB_like"/>
    <property type="match status" value="1"/>
</dbReference>
<dbReference type="GO" id="GO:0005524">
    <property type="term" value="F:ATP binding"/>
    <property type="evidence" value="ECO:0007669"/>
    <property type="project" value="UniProtKB-UniRule"/>
</dbReference>
<feature type="region of interest" description="Disordered" evidence="8">
    <location>
        <begin position="284"/>
        <end position="379"/>
    </location>
</feature>
<dbReference type="EMBL" id="BHYL01000064">
    <property type="protein sequence ID" value="GCD19402.1"/>
    <property type="molecule type" value="Genomic_DNA"/>
</dbReference>
<gene>
    <name evidence="11" type="ORF">CTKZ_09640</name>
</gene>
<evidence type="ECO:0000256" key="6">
    <source>
        <dbReference type="ARBA" id="ARBA00022840"/>
    </source>
</evidence>
<name>A0A401UXP4_9CELL</name>
<evidence type="ECO:0000256" key="7">
    <source>
        <dbReference type="PROSITE-ProRule" id="PRU10141"/>
    </source>
</evidence>
<feature type="region of interest" description="Disordered" evidence="8">
    <location>
        <begin position="408"/>
        <end position="434"/>
    </location>
</feature>
<sequence length="522" mass="55263">MTARREASSPPRLPGYEFLRVLGLGGFADVFLYQQELPRREVAVKVLLAGSLDDEVRSRFQSEANLMAQLSHHPSIVTIYQAAIAADGRPYLVMEYCSRPGLAERYRQERISVAESLRIGVRLASAIETAHRAGILHRDIKPANVLTTDFGWPALTDFGIAATTGHGAGATVGMSIPWSPPELLSEHPTGDQRSDVYSLGATVYSLLAGRTPFEIPGGQNSAQQLVARIERSPLPPTGRDDVPVGLQHVLERAMAKDPERRFSSAAAMGRALQAVESALRLPVTPLDLSDDGDEPVEPLPVTPSAEPEDATRVRSVVTLDPHAGARTTPGVPRPPDADEPTRLQGVHVVPPDARPEPPRPSAFVVPDEPAVATEDQRPGASRRTRVLAGVAAAVVLLGTVTAVAVATLSSDPPPRTSPTQDDLSGDAPQVTGGVVPAPHSIRATPQADGSVVFTWVNPDPAEGDRYLWAVRTATGEPTPQLTDAPTVTVPAEQAPGGQVCIEVSIVRADRSSSAQPAQGCSA</sequence>
<dbReference type="InterPro" id="IPR008271">
    <property type="entry name" value="Ser/Thr_kinase_AS"/>
</dbReference>
<evidence type="ECO:0000256" key="1">
    <source>
        <dbReference type="ARBA" id="ARBA00012513"/>
    </source>
</evidence>
<evidence type="ECO:0000313" key="11">
    <source>
        <dbReference type="EMBL" id="GCD19402.1"/>
    </source>
</evidence>
<dbReference type="AlphaFoldDB" id="A0A401UXP4"/>
<dbReference type="RefSeq" id="WP_124341939.1">
    <property type="nucleotide sequence ID" value="NZ_BHYL01000064.1"/>
</dbReference>
<dbReference type="InterPro" id="IPR000719">
    <property type="entry name" value="Prot_kinase_dom"/>
</dbReference>
<dbReference type="SUPFAM" id="SSF56112">
    <property type="entry name" value="Protein kinase-like (PK-like)"/>
    <property type="match status" value="1"/>
</dbReference>
<keyword evidence="2" id="KW-0723">Serine/threonine-protein kinase</keyword>
<evidence type="ECO:0000259" key="10">
    <source>
        <dbReference type="PROSITE" id="PS50011"/>
    </source>
</evidence>
<reference evidence="11 12" key="1">
    <citation type="submission" date="2018-11" db="EMBL/GenBank/DDBJ databases">
        <title>Draft genome sequence of Cellulomonas takizawaensis strain TKZ-21.</title>
        <authorList>
            <person name="Yamamura H."/>
            <person name="Hayashi T."/>
            <person name="Hamada M."/>
            <person name="Serisawa Y."/>
            <person name="Matsuyama K."/>
            <person name="Nakagawa Y."/>
            <person name="Otoguro M."/>
            <person name="Yanagida F."/>
            <person name="Hayakawa M."/>
        </authorList>
    </citation>
    <scope>NUCLEOTIDE SEQUENCE [LARGE SCALE GENOMIC DNA]</scope>
    <source>
        <strain evidence="11 12">TKZ-21</strain>
    </source>
</reference>
<dbReference type="EC" id="2.7.11.1" evidence="1"/>
<keyword evidence="9" id="KW-1133">Transmembrane helix</keyword>
<dbReference type="Proteomes" id="UP000288246">
    <property type="component" value="Unassembled WGS sequence"/>
</dbReference>
<proteinExistence type="predicted"/>
<evidence type="ECO:0000256" key="5">
    <source>
        <dbReference type="ARBA" id="ARBA00022777"/>
    </source>
</evidence>
<dbReference type="PANTHER" id="PTHR43289:SF6">
    <property type="entry name" value="SERINE_THREONINE-PROTEIN KINASE NEKL-3"/>
    <property type="match status" value="1"/>
</dbReference>
<evidence type="ECO:0000256" key="3">
    <source>
        <dbReference type="ARBA" id="ARBA00022679"/>
    </source>
</evidence>
<evidence type="ECO:0000256" key="8">
    <source>
        <dbReference type="SAM" id="MobiDB-lite"/>
    </source>
</evidence>
<evidence type="ECO:0000256" key="9">
    <source>
        <dbReference type="SAM" id="Phobius"/>
    </source>
</evidence>
<dbReference type="SMART" id="SM00220">
    <property type="entry name" value="S_TKc"/>
    <property type="match status" value="1"/>
</dbReference>
<accession>A0A401UXP4</accession>
<keyword evidence="12" id="KW-1185">Reference proteome</keyword>
<feature type="binding site" evidence="7">
    <location>
        <position position="45"/>
    </location>
    <ligand>
        <name>ATP</name>
        <dbReference type="ChEBI" id="CHEBI:30616"/>
    </ligand>
</feature>
<dbReference type="GO" id="GO:0004674">
    <property type="term" value="F:protein serine/threonine kinase activity"/>
    <property type="evidence" value="ECO:0007669"/>
    <property type="project" value="UniProtKB-KW"/>
</dbReference>
<keyword evidence="9" id="KW-0812">Transmembrane</keyword>
<protein>
    <recommendedName>
        <fullName evidence="1">non-specific serine/threonine protein kinase</fullName>
        <ecNumber evidence="1">2.7.11.1</ecNumber>
    </recommendedName>
</protein>
<dbReference type="PROSITE" id="PS00107">
    <property type="entry name" value="PROTEIN_KINASE_ATP"/>
    <property type="match status" value="1"/>
</dbReference>
<keyword evidence="3" id="KW-0808">Transferase</keyword>
<dbReference type="InterPro" id="IPR017441">
    <property type="entry name" value="Protein_kinase_ATP_BS"/>
</dbReference>
<keyword evidence="4 7" id="KW-0547">Nucleotide-binding</keyword>